<comment type="caution">
    <text evidence="6">The sequence shown here is derived from an EMBL/GenBank/DDBJ whole genome shotgun (WGS) entry which is preliminary data.</text>
</comment>
<proteinExistence type="inferred from homology"/>
<sequence>MADDPSQPAIRRLKRSQLPLNALRAFEAAARHLSFKKAADELSVTPAAVSQQIRTLEDYLGIQLFRRTSRALILTERAQESLEALRQGFDLIEDACSVLQSPADDNVLSLSLSPSFAAKWLIPRLQRYYEDNANVVVKIAATNELTDFSREDTDLAIRYGAGHYPGLFVEELMREEVFPVCSPALLEGDTPVQTPCDMGHVTLIHDDSSLDDESNPTWPMWLKAAGVKVGEGQRALHFNQTALAIEAAIAGRGVALAKRTLAESDLKQGRLVRPFRQSHPVDFAYYMVCPEQKKNLTKVSSFMAWLREEAGQSWAWEI</sequence>
<keyword evidence="3" id="KW-0238">DNA-binding</keyword>
<evidence type="ECO:0000256" key="1">
    <source>
        <dbReference type="ARBA" id="ARBA00009437"/>
    </source>
</evidence>
<dbReference type="InterPro" id="IPR000847">
    <property type="entry name" value="LysR_HTH_N"/>
</dbReference>
<evidence type="ECO:0000313" key="7">
    <source>
        <dbReference type="Proteomes" id="UP000602381"/>
    </source>
</evidence>
<dbReference type="SUPFAM" id="SSF53850">
    <property type="entry name" value="Periplasmic binding protein-like II"/>
    <property type="match status" value="1"/>
</dbReference>
<evidence type="ECO:0000256" key="4">
    <source>
        <dbReference type="ARBA" id="ARBA00023163"/>
    </source>
</evidence>
<organism evidence="6 7">
    <name type="scientific">Iodidimonas muriae</name>
    <dbReference type="NCBI Taxonomy" id="261467"/>
    <lineage>
        <taxon>Bacteria</taxon>
        <taxon>Pseudomonadati</taxon>
        <taxon>Pseudomonadota</taxon>
        <taxon>Alphaproteobacteria</taxon>
        <taxon>Iodidimonadales</taxon>
        <taxon>Iodidimonadaceae</taxon>
        <taxon>Iodidimonas</taxon>
    </lineage>
</organism>
<dbReference type="InterPro" id="IPR036390">
    <property type="entry name" value="WH_DNA-bd_sf"/>
</dbReference>
<dbReference type="PANTHER" id="PTHR30537">
    <property type="entry name" value="HTH-TYPE TRANSCRIPTIONAL REGULATOR"/>
    <property type="match status" value="1"/>
</dbReference>
<keyword evidence="4" id="KW-0804">Transcription</keyword>
<dbReference type="Pfam" id="PF03466">
    <property type="entry name" value="LysR_substrate"/>
    <property type="match status" value="1"/>
</dbReference>
<dbReference type="InterPro" id="IPR058163">
    <property type="entry name" value="LysR-type_TF_proteobact-type"/>
</dbReference>
<protein>
    <submittedName>
        <fullName evidence="6">LysR family transcriptional regulator</fullName>
    </submittedName>
</protein>
<dbReference type="NCBIfam" id="NF008352">
    <property type="entry name" value="PRK11139.1"/>
    <property type="match status" value="1"/>
</dbReference>
<dbReference type="Proteomes" id="UP000602381">
    <property type="component" value="Unassembled WGS sequence"/>
</dbReference>
<accession>A0ABQ2LA62</accession>
<evidence type="ECO:0000313" key="6">
    <source>
        <dbReference type="EMBL" id="GGO07891.1"/>
    </source>
</evidence>
<dbReference type="Pfam" id="PF00126">
    <property type="entry name" value="HTH_1"/>
    <property type="match status" value="1"/>
</dbReference>
<dbReference type="InterPro" id="IPR036388">
    <property type="entry name" value="WH-like_DNA-bd_sf"/>
</dbReference>
<dbReference type="Gene3D" id="3.40.190.10">
    <property type="entry name" value="Periplasmic binding protein-like II"/>
    <property type="match status" value="2"/>
</dbReference>
<evidence type="ECO:0000259" key="5">
    <source>
        <dbReference type="PROSITE" id="PS50931"/>
    </source>
</evidence>
<dbReference type="Gene3D" id="1.10.10.10">
    <property type="entry name" value="Winged helix-like DNA-binding domain superfamily/Winged helix DNA-binding domain"/>
    <property type="match status" value="1"/>
</dbReference>
<dbReference type="InterPro" id="IPR005119">
    <property type="entry name" value="LysR_subst-bd"/>
</dbReference>
<dbReference type="PANTHER" id="PTHR30537:SF26">
    <property type="entry name" value="GLYCINE CLEAVAGE SYSTEM TRANSCRIPTIONAL ACTIVATOR"/>
    <property type="match status" value="1"/>
</dbReference>
<dbReference type="PRINTS" id="PR00039">
    <property type="entry name" value="HTHLYSR"/>
</dbReference>
<keyword evidence="2" id="KW-0805">Transcription regulation</keyword>
<dbReference type="PROSITE" id="PS50931">
    <property type="entry name" value="HTH_LYSR"/>
    <property type="match status" value="1"/>
</dbReference>
<dbReference type="SUPFAM" id="SSF46785">
    <property type="entry name" value="Winged helix' DNA-binding domain"/>
    <property type="match status" value="1"/>
</dbReference>
<dbReference type="CDD" id="cd08432">
    <property type="entry name" value="PBP2_GcdR_TrpI_HvrB_AmpR_like"/>
    <property type="match status" value="1"/>
</dbReference>
<comment type="similarity">
    <text evidence="1">Belongs to the LysR transcriptional regulatory family.</text>
</comment>
<keyword evidence="7" id="KW-1185">Reference proteome</keyword>
<evidence type="ECO:0000256" key="2">
    <source>
        <dbReference type="ARBA" id="ARBA00023015"/>
    </source>
</evidence>
<name>A0ABQ2LA62_9PROT</name>
<dbReference type="EMBL" id="BMOV01000002">
    <property type="protein sequence ID" value="GGO07891.1"/>
    <property type="molecule type" value="Genomic_DNA"/>
</dbReference>
<gene>
    <name evidence="6" type="ORF">GCM10007972_07730</name>
</gene>
<reference evidence="7" key="1">
    <citation type="journal article" date="2019" name="Int. J. Syst. Evol. Microbiol.">
        <title>The Global Catalogue of Microorganisms (GCM) 10K type strain sequencing project: providing services to taxonomists for standard genome sequencing and annotation.</title>
        <authorList>
            <consortium name="The Broad Institute Genomics Platform"/>
            <consortium name="The Broad Institute Genome Sequencing Center for Infectious Disease"/>
            <person name="Wu L."/>
            <person name="Ma J."/>
        </authorList>
    </citation>
    <scope>NUCLEOTIDE SEQUENCE [LARGE SCALE GENOMIC DNA]</scope>
    <source>
        <strain evidence="7">JCM 17843</strain>
    </source>
</reference>
<evidence type="ECO:0000256" key="3">
    <source>
        <dbReference type="ARBA" id="ARBA00023125"/>
    </source>
</evidence>
<dbReference type="RefSeq" id="WP_150004330.1">
    <property type="nucleotide sequence ID" value="NZ_BMOV01000002.1"/>
</dbReference>
<feature type="domain" description="HTH lysR-type" evidence="5">
    <location>
        <begin position="18"/>
        <end position="75"/>
    </location>
</feature>